<dbReference type="AlphaFoldDB" id="A0A8J5C7G6"/>
<sequence length="563" mass="63710">MKCRGSDLSSSKRLFIKETLIEEEKSAVSCGQGGMANTHAKIIEWRNTCDETRTRPQSKDADSVTVPYTDSSTANDGKHIQNKNVLEGASQKMGKLLQVCISSEGSPGNTSKPPFRIEKGPNNDDKRQIATVEPFMVTVDQNSGNANENRQVICGSPILGSQKKTNKEKRVKKMHSLAGSPARQTNSMNTQEITDISDVTEAFLKDQLLDCEDTTKESSSQRKRLRELYLNSEEDSLISHKRMRRSVISQSDYIEDCDAREAARILAWEHQERLVQQKKDQVVQPVPGSLYRLRTERKQERIKLHSCGRLKVYKKRETFSVTFKNAVHYRFEVQNSRCETIECEDGCVVMLGRDRHVGVEEVELGFLAMPGVDPGLLPPSWIPNHYRLIVWQLAALDRRLLNCQVLTLENVVGRLKYRYDREIDRAQRSILRKITEQDDVPQKTMVLCVASVKLSKELDTREDVKSRATDTRLLPLLELTDGWYSIGAVVDKAMAQLIDARRVEVGTKLVLHGSELVGATSPCHPLQEVQDRGVGSGLSRRHHEGRCQNPPGRFSYRICSHEL</sequence>
<feature type="compositionally biased region" description="Basic and acidic residues" evidence="1">
    <location>
        <begin position="52"/>
        <end position="62"/>
    </location>
</feature>
<dbReference type="Proteomes" id="UP000770661">
    <property type="component" value="Unassembled WGS sequence"/>
</dbReference>
<dbReference type="OrthoDB" id="6358380at2759"/>
<feature type="domain" description="BRCA2 OB1" evidence="2">
    <location>
        <begin position="429"/>
        <end position="528"/>
    </location>
</feature>
<dbReference type="GO" id="GO:0006355">
    <property type="term" value="P:regulation of DNA-templated transcription"/>
    <property type="evidence" value="ECO:0007669"/>
    <property type="project" value="TreeGrafter"/>
</dbReference>
<evidence type="ECO:0000256" key="1">
    <source>
        <dbReference type="SAM" id="MobiDB-lite"/>
    </source>
</evidence>
<feature type="region of interest" description="Disordered" evidence="1">
    <location>
        <begin position="103"/>
        <end position="123"/>
    </location>
</feature>
<name>A0A8J5C7G6_CHIOP</name>
<evidence type="ECO:0000259" key="2">
    <source>
        <dbReference type="Pfam" id="PF09103"/>
    </source>
</evidence>
<dbReference type="InterPro" id="IPR015525">
    <property type="entry name" value="BRCA2"/>
</dbReference>
<feature type="region of interest" description="Disordered" evidence="1">
    <location>
        <begin position="52"/>
        <end position="78"/>
    </location>
</feature>
<dbReference type="InterPro" id="IPR036315">
    <property type="entry name" value="BRCA2_hlx_sf"/>
</dbReference>
<comment type="caution">
    <text evidence="4">The sequence shown here is derived from an EMBL/GenBank/DDBJ whole genome shotgun (WGS) entry which is preliminary data.</text>
</comment>
<dbReference type="SUPFAM" id="SSF50249">
    <property type="entry name" value="Nucleic acid-binding proteins"/>
    <property type="match status" value="1"/>
</dbReference>
<reference evidence="4" key="1">
    <citation type="submission" date="2020-07" db="EMBL/GenBank/DDBJ databases">
        <title>The High-quality genome of the commercially important snow crab, Chionoecetes opilio.</title>
        <authorList>
            <person name="Jeong J.-H."/>
            <person name="Ryu S."/>
        </authorList>
    </citation>
    <scope>NUCLEOTIDE SEQUENCE</scope>
    <source>
        <strain evidence="4">MADBK_172401_WGS</strain>
        <tissue evidence="4">Digestive gland</tissue>
    </source>
</reference>
<keyword evidence="5" id="KW-1185">Reference proteome</keyword>
<feature type="compositionally biased region" description="Polar residues" evidence="1">
    <location>
        <begin position="66"/>
        <end position="75"/>
    </location>
</feature>
<evidence type="ECO:0000313" key="5">
    <source>
        <dbReference type="Proteomes" id="UP000770661"/>
    </source>
</evidence>
<gene>
    <name evidence="4" type="primary">BRCA2</name>
    <name evidence="4" type="ORF">GWK47_054350</name>
</gene>
<dbReference type="InterPro" id="IPR012340">
    <property type="entry name" value="NA-bd_OB-fold"/>
</dbReference>
<feature type="domain" description="Breast cancer type 2 susceptibility protein helical" evidence="3">
    <location>
        <begin position="264"/>
        <end position="425"/>
    </location>
</feature>
<accession>A0A8J5C7G6</accession>
<proteinExistence type="predicted"/>
<evidence type="ECO:0000259" key="3">
    <source>
        <dbReference type="Pfam" id="PF09169"/>
    </source>
</evidence>
<dbReference type="PANTHER" id="PTHR11289">
    <property type="entry name" value="BREAST CANCER TYPE 2 SUSCEPTIBILITY PROTEIN BRCA2"/>
    <property type="match status" value="1"/>
</dbReference>
<organism evidence="4 5">
    <name type="scientific">Chionoecetes opilio</name>
    <name type="common">Atlantic snow crab</name>
    <name type="synonym">Cancer opilio</name>
    <dbReference type="NCBI Taxonomy" id="41210"/>
    <lineage>
        <taxon>Eukaryota</taxon>
        <taxon>Metazoa</taxon>
        <taxon>Ecdysozoa</taxon>
        <taxon>Arthropoda</taxon>
        <taxon>Crustacea</taxon>
        <taxon>Multicrustacea</taxon>
        <taxon>Malacostraca</taxon>
        <taxon>Eumalacostraca</taxon>
        <taxon>Eucarida</taxon>
        <taxon>Decapoda</taxon>
        <taxon>Pleocyemata</taxon>
        <taxon>Brachyura</taxon>
        <taxon>Eubrachyura</taxon>
        <taxon>Majoidea</taxon>
        <taxon>Majidae</taxon>
        <taxon>Chionoecetes</taxon>
    </lineage>
</organism>
<dbReference type="EMBL" id="JACEEZ010017506">
    <property type="protein sequence ID" value="KAG0717483.1"/>
    <property type="molecule type" value="Genomic_DNA"/>
</dbReference>
<evidence type="ECO:0000313" key="4">
    <source>
        <dbReference type="EMBL" id="KAG0717483.1"/>
    </source>
</evidence>
<dbReference type="Gene3D" id="2.40.50.140">
    <property type="entry name" value="Nucleic acid-binding proteins"/>
    <property type="match status" value="1"/>
</dbReference>
<feature type="compositionally biased region" description="Polar residues" evidence="1">
    <location>
        <begin position="103"/>
        <end position="112"/>
    </location>
</feature>
<dbReference type="Pfam" id="PF09103">
    <property type="entry name" value="BRCA-2_OB1"/>
    <property type="match status" value="1"/>
</dbReference>
<dbReference type="InterPro" id="IPR015252">
    <property type="entry name" value="BRCA2_hlx"/>
</dbReference>
<protein>
    <submittedName>
        <fullName evidence="4">Breast cancer type 2 susceptibility protein</fullName>
    </submittedName>
</protein>
<dbReference type="GO" id="GO:0000724">
    <property type="term" value="P:double-strand break repair via homologous recombination"/>
    <property type="evidence" value="ECO:0007669"/>
    <property type="project" value="InterPro"/>
</dbReference>
<dbReference type="InterPro" id="IPR015187">
    <property type="entry name" value="BRCA2_OB_1"/>
</dbReference>
<dbReference type="SUPFAM" id="SSF81872">
    <property type="entry name" value="BRCA2 helical domain"/>
    <property type="match status" value="1"/>
</dbReference>
<dbReference type="Pfam" id="PF09169">
    <property type="entry name" value="BRCA-2_helical"/>
    <property type="match status" value="1"/>
</dbReference>
<dbReference type="PANTHER" id="PTHR11289:SF0">
    <property type="entry name" value="BREAST CANCER TYPE 2 SUSCEPTIBILITY PROTEIN"/>
    <property type="match status" value="1"/>
</dbReference>
<dbReference type="GO" id="GO:0005634">
    <property type="term" value="C:nucleus"/>
    <property type="evidence" value="ECO:0007669"/>
    <property type="project" value="TreeGrafter"/>
</dbReference>